<protein>
    <recommendedName>
        <fullName evidence="4">RHS repeat protein</fullName>
    </recommendedName>
</protein>
<feature type="signal peptide" evidence="1">
    <location>
        <begin position="1"/>
        <end position="21"/>
    </location>
</feature>
<name>A0A3D9CHW6_9FLAO</name>
<sequence>MKKQYIKCSLVFLLIYGQTQAQLSNEKDYNKIFPSTPETYSAFKAGDFPVDYRTGKLNISIPLHTISAKYGVSIPINLTYNTGGIKVDETSSTVGLGWALSIPNSISVEVHGKEDANSSSRWFPSNIYDYQFIDPVNLGSLTGDLLVKMQAIKDDVVDTEPDIYHYNLPTVSGSFVRDTDGNFHTIPYEDIKISYSDSENRFTIIDPKGIVYTLKVGNSLTALSTSPFAYRASFLLETIKLPNNEVITFKYEKNMSYKSVTHGYTDIYYPIPTAIDHCVAGQKDIHTATTNRYIDKLPTEIIYNNETVKFNYTNIINGISGRKDVFTDTPENTYALDEISVTDNLNNKTIRQLKLVHDYFTSQLITTDYRKYRLKLLRVDNLLENSKYSFGYNEENLPVIGSYGQDIWGYSNGKGESASLIPNMHYFNKDYTEGSDRNVDPMYTQAYILKKITYPTGGSSSFVYENNTIWGKLVIPKKQETIYGYINNSYTNDQNEYDQILMTTPSSEYFYFDVSPINPDEQIWVEFLNSCSNQTPNEIPENGSSMGIAYLDEFVNNQWKTLSTFSGPDSSGPLTGSVFFQNPQAPKRIRVKRMGNCSVTLKISKIKYVKEISNQNNVVGGLRIKSIDDFDGITTYTKRKFQYHNPTLAGEQSSASLASPLKFLSTIPREVEHEGKSLLCNMYSLSADQAINSSLLGKDVVNYEYVTEHTLGKGKKVYQFIAEENQMDLSTIGNGFNPFRFTNKNLINEKFYAENGTSPLKEVIYNYTLTYAKNALSSNSYGNPLMIAPYGKITMIDRNVSTASGGFYSTQVLESYPVESGKNILTEMITQDYINGNTITTKVNSEYSLSDIQKPINLIKQSTILPDGFSTGTTYSYAHEKSNQLMIEKNMIGIPLETVSTQTIGSAVKTLSKTSTTYPVSQTEANTKTSGFVLPTSVLSYDLQNLSTARTEVSYDKYDAKGNILQYTTKEGVPVAIVWGYNNTQPIAKVEGATYDQLVSLGVITAIVDASNADALNPAQEGALITALDTFRKNTGLSGYQISTYTYNPLIGVTSITPPSGIRESYIYDTANRLEKVVDVNGNVLKEMKYNYKN</sequence>
<accession>A0A3D9CHW6</accession>
<evidence type="ECO:0000313" key="3">
    <source>
        <dbReference type="Proteomes" id="UP000256769"/>
    </source>
</evidence>
<gene>
    <name evidence="2" type="ORF">DRF59_16280</name>
</gene>
<keyword evidence="3" id="KW-1185">Reference proteome</keyword>
<evidence type="ECO:0000256" key="1">
    <source>
        <dbReference type="SAM" id="SignalP"/>
    </source>
</evidence>
<comment type="caution">
    <text evidence="2">The sequence shown here is derived from an EMBL/GenBank/DDBJ whole genome shotgun (WGS) entry which is preliminary data.</text>
</comment>
<dbReference type="EMBL" id="QNUE01000015">
    <property type="protein sequence ID" value="REC65305.1"/>
    <property type="molecule type" value="Genomic_DNA"/>
</dbReference>
<dbReference type="RefSeq" id="WP_115962562.1">
    <property type="nucleotide sequence ID" value="NZ_CBCRVL010000014.1"/>
</dbReference>
<evidence type="ECO:0008006" key="4">
    <source>
        <dbReference type="Google" id="ProtNLM"/>
    </source>
</evidence>
<proteinExistence type="predicted"/>
<feature type="chain" id="PRO_5017562711" description="RHS repeat protein" evidence="1">
    <location>
        <begin position="22"/>
        <end position="1094"/>
    </location>
</feature>
<dbReference type="AlphaFoldDB" id="A0A3D9CHW6"/>
<reference evidence="2 3" key="1">
    <citation type="journal article" date="2007" name="Int. J. Syst. Evol. Microbiol.">
        <title>Chryseobacterium flavum sp. nov., isolated from polluted soil.</title>
        <authorList>
            <person name="Zhou Y."/>
            <person name="Dong J."/>
            <person name="Wang X."/>
            <person name="Huang X."/>
            <person name="Zhang K.Y."/>
            <person name="Zhang Y.Q."/>
            <person name="Guo Y.F."/>
            <person name="Lai R."/>
            <person name="Li W.J."/>
        </authorList>
    </citation>
    <scope>NUCLEOTIDE SEQUENCE [LARGE SCALE GENOMIC DNA]</scope>
    <source>
        <strain evidence="2 3">KCTC 12877</strain>
    </source>
</reference>
<evidence type="ECO:0000313" key="2">
    <source>
        <dbReference type="EMBL" id="REC65305.1"/>
    </source>
</evidence>
<dbReference type="OrthoDB" id="9814627at2"/>
<keyword evidence="1" id="KW-0732">Signal</keyword>
<organism evidence="2 3">
    <name type="scientific">Chryseobacterium flavum</name>
    <dbReference type="NCBI Taxonomy" id="415851"/>
    <lineage>
        <taxon>Bacteria</taxon>
        <taxon>Pseudomonadati</taxon>
        <taxon>Bacteroidota</taxon>
        <taxon>Flavobacteriia</taxon>
        <taxon>Flavobacteriales</taxon>
        <taxon>Weeksellaceae</taxon>
        <taxon>Chryseobacterium group</taxon>
        <taxon>Chryseobacterium</taxon>
    </lineage>
</organism>
<dbReference type="Proteomes" id="UP000256769">
    <property type="component" value="Unassembled WGS sequence"/>
</dbReference>